<gene>
    <name evidence="18" type="primary">atpE</name>
</gene>
<dbReference type="InterPro" id="IPR020537">
    <property type="entry name" value="ATP_synth_F0_csu_DDCD_BS"/>
</dbReference>
<sequence length="74" mass="7616">MTDLMAGVILLAVAALVGGFGNAWVVTRYLSGITRQPEAASQLLTSMFIGIALVEALPIIAVALGIIKLFSIGS</sequence>
<evidence type="ECO:0000313" key="18">
    <source>
        <dbReference type="EMBL" id="ABE97159.1"/>
    </source>
</evidence>
<evidence type="ECO:0000256" key="11">
    <source>
        <dbReference type="ARBA" id="ARBA00023310"/>
    </source>
</evidence>
<accession>Q1KT18</accession>
<name>Q1KT18_9BACL</name>
<evidence type="ECO:0000259" key="17">
    <source>
        <dbReference type="Pfam" id="PF00137"/>
    </source>
</evidence>
<evidence type="ECO:0000256" key="16">
    <source>
        <dbReference type="SAM" id="Phobius"/>
    </source>
</evidence>
<dbReference type="GO" id="GO:0015078">
    <property type="term" value="F:proton transmembrane transporter activity"/>
    <property type="evidence" value="ECO:0007669"/>
    <property type="project" value="InterPro"/>
</dbReference>
<evidence type="ECO:0000256" key="7">
    <source>
        <dbReference type="ARBA" id="ARBA00022989"/>
    </source>
</evidence>
<dbReference type="GO" id="GO:0015986">
    <property type="term" value="P:proton motive force-driven ATP synthesis"/>
    <property type="evidence" value="ECO:0007669"/>
    <property type="project" value="InterPro"/>
</dbReference>
<organism evidence="18">
    <name type="scientific">Pasteuria ramosa</name>
    <dbReference type="NCBI Taxonomy" id="225322"/>
    <lineage>
        <taxon>Bacteria</taxon>
        <taxon>Bacillati</taxon>
        <taxon>Bacillota</taxon>
        <taxon>Bacilli</taxon>
        <taxon>Bacillales</taxon>
        <taxon>Pasteuriaceae</taxon>
        <taxon>Pasteuria</taxon>
    </lineage>
</organism>
<dbReference type="GO" id="GO:0008289">
    <property type="term" value="F:lipid binding"/>
    <property type="evidence" value="ECO:0007669"/>
    <property type="project" value="UniProtKB-KW"/>
</dbReference>
<evidence type="ECO:0000256" key="13">
    <source>
        <dbReference type="ARBA" id="ARBA00030961"/>
    </source>
</evidence>
<comment type="function">
    <text evidence="12">F(1)F(0) ATP synthase produces ATP from ADP in the presence of a proton or sodium gradient. F-type ATPases consist of two structural domains, F(1) containing the extramembraneous catalytic core and F(0) containing the membrane proton channel, linked together by a central stalk and a peripheral stalk. During catalysis, ATP synthesis in the catalytic domain of F(1) is coupled via a rotary mechanism of the central stalk subunits to proton translocation.</text>
</comment>
<evidence type="ECO:0000256" key="4">
    <source>
        <dbReference type="ARBA" id="ARBA00022547"/>
    </source>
</evidence>
<evidence type="ECO:0000256" key="15">
    <source>
        <dbReference type="ARBA" id="ARBA00032887"/>
    </source>
</evidence>
<keyword evidence="4" id="KW-0138">CF(0)</keyword>
<keyword evidence="3" id="KW-0813">Transport</keyword>
<evidence type="ECO:0000256" key="10">
    <source>
        <dbReference type="ARBA" id="ARBA00023136"/>
    </source>
</evidence>
<feature type="transmembrane region" description="Helical" evidence="16">
    <location>
        <begin position="47"/>
        <end position="70"/>
    </location>
</feature>
<dbReference type="PRINTS" id="PR00124">
    <property type="entry name" value="ATPASEC"/>
</dbReference>
<dbReference type="InterPro" id="IPR005953">
    <property type="entry name" value="ATP_synth_csu_bac/chlpt"/>
</dbReference>
<evidence type="ECO:0000256" key="6">
    <source>
        <dbReference type="ARBA" id="ARBA00022781"/>
    </source>
</evidence>
<keyword evidence="9" id="KW-0446">Lipid-binding</keyword>
<keyword evidence="6" id="KW-0375">Hydrogen ion transport</keyword>
<dbReference type="GO" id="GO:0045259">
    <property type="term" value="C:proton-transporting ATP synthase complex"/>
    <property type="evidence" value="ECO:0007669"/>
    <property type="project" value="UniProtKB-KW"/>
</dbReference>
<dbReference type="CDD" id="cd18185">
    <property type="entry name" value="ATP-synt_Fo_c_ATPE"/>
    <property type="match status" value="1"/>
</dbReference>
<evidence type="ECO:0000256" key="5">
    <source>
        <dbReference type="ARBA" id="ARBA00022692"/>
    </source>
</evidence>
<evidence type="ECO:0000256" key="2">
    <source>
        <dbReference type="ARBA" id="ARBA00006704"/>
    </source>
</evidence>
<dbReference type="AlphaFoldDB" id="Q1KT18"/>
<keyword evidence="11" id="KW-0066">ATP synthesis</keyword>
<evidence type="ECO:0000256" key="12">
    <source>
        <dbReference type="ARBA" id="ARBA00025198"/>
    </source>
</evidence>
<dbReference type="InterPro" id="IPR000454">
    <property type="entry name" value="ATP_synth_F0_csu"/>
</dbReference>
<dbReference type="Pfam" id="PF00137">
    <property type="entry name" value="ATP-synt_C"/>
    <property type="match status" value="1"/>
</dbReference>
<feature type="domain" description="V-ATPase proteolipid subunit C-like" evidence="17">
    <location>
        <begin position="7"/>
        <end position="67"/>
    </location>
</feature>
<keyword evidence="5 16" id="KW-0812">Transmembrane</keyword>
<keyword evidence="10 16" id="KW-0472">Membrane</keyword>
<dbReference type="GO" id="GO:0033177">
    <property type="term" value="C:proton-transporting two-sector ATPase complex, proton-transporting domain"/>
    <property type="evidence" value="ECO:0007669"/>
    <property type="project" value="InterPro"/>
</dbReference>
<evidence type="ECO:0000256" key="9">
    <source>
        <dbReference type="ARBA" id="ARBA00023121"/>
    </source>
</evidence>
<dbReference type="InterPro" id="IPR038662">
    <property type="entry name" value="ATP_synth_F0_csu_sf"/>
</dbReference>
<evidence type="ECO:0000256" key="8">
    <source>
        <dbReference type="ARBA" id="ARBA00023065"/>
    </source>
</evidence>
<dbReference type="EMBL" id="DQ451605">
    <property type="protein sequence ID" value="ABE97159.1"/>
    <property type="molecule type" value="Genomic_DNA"/>
</dbReference>
<proteinExistence type="inferred from homology"/>
<dbReference type="NCBIfam" id="TIGR01260">
    <property type="entry name" value="ATP_synt_c"/>
    <property type="match status" value="1"/>
</dbReference>
<dbReference type="SUPFAM" id="SSF81333">
    <property type="entry name" value="F1F0 ATP synthase subunit C"/>
    <property type="match status" value="1"/>
</dbReference>
<comment type="subcellular location">
    <subcellularLocation>
        <location evidence="1">Membrane</location>
        <topology evidence="1">Multi-pass membrane protein</topology>
    </subcellularLocation>
</comment>
<keyword evidence="7 16" id="KW-1133">Transmembrane helix</keyword>
<protein>
    <recommendedName>
        <fullName evidence="14">ATP synthase F(0) sector subunit c</fullName>
    </recommendedName>
    <alternativeName>
        <fullName evidence="15">F-type ATPase subunit c</fullName>
    </alternativeName>
    <alternativeName>
        <fullName evidence="13">Lipid-binding protein</fullName>
    </alternativeName>
</protein>
<dbReference type="InterPro" id="IPR002379">
    <property type="entry name" value="ATPase_proteolipid_c-like_dom"/>
</dbReference>
<dbReference type="Gene3D" id="1.20.20.10">
    <property type="entry name" value="F1F0 ATP synthase subunit C"/>
    <property type="match status" value="1"/>
</dbReference>
<evidence type="ECO:0000256" key="1">
    <source>
        <dbReference type="ARBA" id="ARBA00004141"/>
    </source>
</evidence>
<reference evidence="18" key="1">
    <citation type="submission" date="2006-03" db="EMBL/GenBank/DDBJ databases">
        <title>Identification of genes coding for proton-ATPase in Pasteuria ramosa.</title>
        <authorList>
            <person name="Nong G."/>
            <person name="Chow V."/>
            <person name="Ebert D."/>
            <person name="Preston J.F."/>
        </authorList>
    </citation>
    <scope>NUCLEOTIDE SEQUENCE</scope>
</reference>
<evidence type="ECO:0000256" key="3">
    <source>
        <dbReference type="ARBA" id="ARBA00022448"/>
    </source>
</evidence>
<dbReference type="PROSITE" id="PS00605">
    <property type="entry name" value="ATPASE_C"/>
    <property type="match status" value="1"/>
</dbReference>
<dbReference type="InterPro" id="IPR035921">
    <property type="entry name" value="F/V-ATP_Csub_sf"/>
</dbReference>
<comment type="similarity">
    <text evidence="2">Belongs to the ATPase C chain family.</text>
</comment>
<keyword evidence="8" id="KW-0406">Ion transport</keyword>
<evidence type="ECO:0000256" key="14">
    <source>
        <dbReference type="ARBA" id="ARBA00032200"/>
    </source>
</evidence>